<keyword evidence="2" id="KW-1185">Reference proteome</keyword>
<gene>
    <name evidence="1" type="ORF">QM480_24715</name>
</gene>
<sequence length="46" mass="5561">MKEKELLNIEAHDGKISKKELLERTFEIHKKYGSRVEELREILHKL</sequence>
<evidence type="ECO:0000313" key="1">
    <source>
        <dbReference type="EMBL" id="MDI9867571.1"/>
    </source>
</evidence>
<proteinExistence type="predicted"/>
<accession>A0ABT6YVM4</accession>
<comment type="caution">
    <text evidence="1">The sequence shown here is derived from an EMBL/GenBank/DDBJ whole genome shotgun (WGS) entry which is preliminary data.</text>
</comment>
<dbReference type="EMBL" id="JASHID010000036">
    <property type="protein sequence ID" value="MDI9867571.1"/>
    <property type="molecule type" value="Genomic_DNA"/>
</dbReference>
<name>A0ABT6YVM4_9BACT</name>
<evidence type="ECO:0000313" key="2">
    <source>
        <dbReference type="Proteomes" id="UP001236569"/>
    </source>
</evidence>
<dbReference type="Proteomes" id="UP001236569">
    <property type="component" value="Unassembled WGS sequence"/>
</dbReference>
<organism evidence="1 2">
    <name type="scientific">Flectobacillus longus</name>
    <dbReference type="NCBI Taxonomy" id="2984207"/>
    <lineage>
        <taxon>Bacteria</taxon>
        <taxon>Pseudomonadati</taxon>
        <taxon>Bacteroidota</taxon>
        <taxon>Cytophagia</taxon>
        <taxon>Cytophagales</taxon>
        <taxon>Flectobacillaceae</taxon>
        <taxon>Flectobacillus</taxon>
    </lineage>
</organism>
<dbReference type="RefSeq" id="WP_283372197.1">
    <property type="nucleotide sequence ID" value="NZ_JASHID010000036.1"/>
</dbReference>
<reference evidence="1 2" key="1">
    <citation type="submission" date="2023-05" db="EMBL/GenBank/DDBJ databases">
        <title>Novel species of genus Flectobacillus isolated from stream in China.</title>
        <authorList>
            <person name="Lu H."/>
        </authorList>
    </citation>
    <scope>NUCLEOTIDE SEQUENCE [LARGE SCALE GENOMIC DNA]</scope>
    <source>
        <strain evidence="1 2">DC10W</strain>
    </source>
</reference>
<protein>
    <submittedName>
        <fullName evidence="1">Uncharacterized protein</fullName>
    </submittedName>
</protein>